<dbReference type="RefSeq" id="WP_171716954.1">
    <property type="nucleotide sequence ID" value="NZ_WHOB01000021.1"/>
</dbReference>
<dbReference type="InterPro" id="IPR003313">
    <property type="entry name" value="AraC-bd"/>
</dbReference>
<keyword evidence="6" id="KW-1185">Reference proteome</keyword>
<dbReference type="Proteomes" id="UP000596857">
    <property type="component" value="Unassembled WGS sequence"/>
</dbReference>
<dbReference type="PROSITE" id="PS00041">
    <property type="entry name" value="HTH_ARAC_FAMILY_1"/>
    <property type="match status" value="1"/>
</dbReference>
<dbReference type="Gene3D" id="2.60.120.10">
    <property type="entry name" value="Jelly Rolls"/>
    <property type="match status" value="1"/>
</dbReference>
<dbReference type="Pfam" id="PF02311">
    <property type="entry name" value="AraC_binding"/>
    <property type="match status" value="1"/>
</dbReference>
<comment type="caution">
    <text evidence="5">The sequence shown here is derived from an EMBL/GenBank/DDBJ whole genome shotgun (WGS) entry which is preliminary data.</text>
</comment>
<evidence type="ECO:0000256" key="2">
    <source>
        <dbReference type="ARBA" id="ARBA00023125"/>
    </source>
</evidence>
<dbReference type="InterPro" id="IPR009057">
    <property type="entry name" value="Homeodomain-like_sf"/>
</dbReference>
<dbReference type="InterPro" id="IPR037923">
    <property type="entry name" value="HTH-like"/>
</dbReference>
<dbReference type="PROSITE" id="PS01124">
    <property type="entry name" value="HTH_ARAC_FAMILY_2"/>
    <property type="match status" value="1"/>
</dbReference>
<dbReference type="InterPro" id="IPR018060">
    <property type="entry name" value="HTH_AraC"/>
</dbReference>
<dbReference type="PANTHER" id="PTHR43280:SF2">
    <property type="entry name" value="HTH-TYPE TRANSCRIPTIONAL REGULATOR EXSA"/>
    <property type="match status" value="1"/>
</dbReference>
<evidence type="ECO:0000256" key="1">
    <source>
        <dbReference type="ARBA" id="ARBA00023015"/>
    </source>
</evidence>
<keyword evidence="3" id="KW-0804">Transcription</keyword>
<keyword evidence="1" id="KW-0805">Transcription regulation</keyword>
<dbReference type="PANTHER" id="PTHR43280">
    <property type="entry name" value="ARAC-FAMILY TRANSCRIPTIONAL REGULATOR"/>
    <property type="match status" value="1"/>
</dbReference>
<dbReference type="SUPFAM" id="SSF51215">
    <property type="entry name" value="Regulatory protein AraC"/>
    <property type="match status" value="1"/>
</dbReference>
<dbReference type="SUPFAM" id="SSF46689">
    <property type="entry name" value="Homeodomain-like"/>
    <property type="match status" value="2"/>
</dbReference>
<dbReference type="EMBL" id="WHOB01000021">
    <property type="protein sequence ID" value="NOU79020.1"/>
    <property type="molecule type" value="Genomic_DNA"/>
</dbReference>
<dbReference type="Gene3D" id="1.10.10.60">
    <property type="entry name" value="Homeodomain-like"/>
    <property type="match status" value="2"/>
</dbReference>
<feature type="domain" description="HTH araC/xylS-type" evidence="4">
    <location>
        <begin position="168"/>
        <end position="266"/>
    </location>
</feature>
<dbReference type="InterPro" id="IPR014710">
    <property type="entry name" value="RmlC-like_jellyroll"/>
</dbReference>
<sequence length="268" mass="30756">MNPYNVIAHVRYSLFRKCPESGWKIDTRTLNDHELVLITGGMGTITIENNVYPLKQGTLLYLYPGIAHSLNSGNDNPMSFYGIHFSYLNAKYFNNQWSSEEGHGALPIKIMSEVFAYQKIEGLFKKANTYWNEKSLGFEMACRSALLEILYNLMHNSEANYASRLKIETLLAYINRNLNKKITVDTLAGMVNLSPDYLAAQFKIITGFTIIQYINQCRIDHAKIMLLNGELRIKDIAAEVGFYDEFYFSKIFKKHEGISPANFIKIMR</sequence>
<dbReference type="PRINTS" id="PR00032">
    <property type="entry name" value="HTHARAC"/>
</dbReference>
<keyword evidence="2" id="KW-0238">DNA-binding</keyword>
<organism evidence="5 6">
    <name type="scientific">Paenibacillus phytohabitans</name>
    <dbReference type="NCBI Taxonomy" id="2654978"/>
    <lineage>
        <taxon>Bacteria</taxon>
        <taxon>Bacillati</taxon>
        <taxon>Bacillota</taxon>
        <taxon>Bacilli</taxon>
        <taxon>Bacillales</taxon>
        <taxon>Paenibacillaceae</taxon>
        <taxon>Paenibacillus</taxon>
    </lineage>
</organism>
<evidence type="ECO:0000259" key="4">
    <source>
        <dbReference type="PROSITE" id="PS01124"/>
    </source>
</evidence>
<dbReference type="InterPro" id="IPR018062">
    <property type="entry name" value="HTH_AraC-typ_CS"/>
</dbReference>
<gene>
    <name evidence="5" type="ORF">GC101_09005</name>
</gene>
<proteinExistence type="predicted"/>
<dbReference type="Pfam" id="PF12833">
    <property type="entry name" value="HTH_18"/>
    <property type="match status" value="1"/>
</dbReference>
<dbReference type="SMART" id="SM00342">
    <property type="entry name" value="HTH_ARAC"/>
    <property type="match status" value="1"/>
</dbReference>
<evidence type="ECO:0000313" key="6">
    <source>
        <dbReference type="Proteomes" id="UP000596857"/>
    </source>
</evidence>
<evidence type="ECO:0000313" key="5">
    <source>
        <dbReference type="EMBL" id="NOU79020.1"/>
    </source>
</evidence>
<protein>
    <submittedName>
        <fullName evidence="5">Helix-turn-helix domain-containing protein</fullName>
    </submittedName>
</protein>
<evidence type="ECO:0000256" key="3">
    <source>
        <dbReference type="ARBA" id="ARBA00023163"/>
    </source>
</evidence>
<reference evidence="5 6" key="1">
    <citation type="submission" date="2019-10" db="EMBL/GenBank/DDBJ databases">
        <title>Description of Paenibacillus terricola sp. nov.</title>
        <authorList>
            <person name="Carlier A."/>
            <person name="Qi S."/>
        </authorList>
    </citation>
    <scope>NUCLEOTIDE SEQUENCE [LARGE SCALE GENOMIC DNA]</scope>
    <source>
        <strain evidence="5 6">LMG 31459</strain>
    </source>
</reference>
<name>A0ABX1YDG3_9BACL</name>
<dbReference type="InterPro" id="IPR020449">
    <property type="entry name" value="Tscrpt_reg_AraC-type_HTH"/>
</dbReference>
<accession>A0ABX1YDG3</accession>